<sequence length="192" mass="21139">MPIQSKAVVLAAAVLVVLLAAMTFATEAGTDRTPRLIKLAVFDMELDDFSAGGPIAGESAAETARLRQMTALARDLLSKSGIFELVDVQGSKSPMVGEHWLRKCNGCDADAARDLGADMSFVGLYRKISIMEQSLEIRIRDARTGQLAHVSQADLRGETDESWSRALKFLLRYELLEPESRRRKQTTLETEP</sequence>
<reference evidence="1" key="1">
    <citation type="submission" date="2023-07" db="EMBL/GenBank/DDBJ databases">
        <authorList>
            <person name="Pelsma A.J. K."/>
        </authorList>
    </citation>
    <scope>NUCLEOTIDE SEQUENCE</scope>
</reference>
<organism evidence="1">
    <name type="scientific">freshwater sediment metagenome</name>
    <dbReference type="NCBI Taxonomy" id="556182"/>
    <lineage>
        <taxon>unclassified sequences</taxon>
        <taxon>metagenomes</taxon>
        <taxon>ecological metagenomes</taxon>
    </lineage>
</organism>
<accession>A0AA48M1J7</accession>
<protein>
    <recommendedName>
        <fullName evidence="2">DUF2380 domain-containing protein</fullName>
    </recommendedName>
</protein>
<name>A0AA48M1J7_9ZZZZ</name>
<evidence type="ECO:0008006" key="2">
    <source>
        <dbReference type="Google" id="ProtNLM"/>
    </source>
</evidence>
<dbReference type="AlphaFoldDB" id="A0AA48M1J7"/>
<evidence type="ECO:0000313" key="1">
    <source>
        <dbReference type="EMBL" id="CAJ0881069.1"/>
    </source>
</evidence>
<proteinExistence type="predicted"/>
<dbReference type="EMBL" id="OY288114">
    <property type="protein sequence ID" value="CAJ0881069.1"/>
    <property type="molecule type" value="Genomic_DNA"/>
</dbReference>
<dbReference type="Pfam" id="PF11684">
    <property type="entry name" value="DUF3280"/>
    <property type="match status" value="1"/>
</dbReference>
<gene>
    <name evidence="1" type="ORF">AMST5_03212</name>
</gene>
<dbReference type="InterPro" id="IPR021698">
    <property type="entry name" value="DUF3280"/>
</dbReference>